<protein>
    <submittedName>
        <fullName evidence="3">FAD-binding oxidoreductase</fullName>
    </submittedName>
</protein>
<feature type="domain" description="FAD dependent oxidoreductase" evidence="2">
    <location>
        <begin position="39"/>
        <end position="406"/>
    </location>
</feature>
<dbReference type="EMBL" id="JALKII010000015">
    <property type="protein sequence ID" value="MCK0538821.1"/>
    <property type="molecule type" value="Genomic_DNA"/>
</dbReference>
<dbReference type="InterPro" id="IPR006076">
    <property type="entry name" value="FAD-dep_OxRdtase"/>
</dbReference>
<dbReference type="Gene3D" id="3.30.9.10">
    <property type="entry name" value="D-Amino Acid Oxidase, subunit A, domain 2"/>
    <property type="match status" value="1"/>
</dbReference>
<dbReference type="RefSeq" id="WP_246953810.1">
    <property type="nucleotide sequence ID" value="NZ_JALKII010000015.1"/>
</dbReference>
<accession>A0ABT0EAG0</accession>
<keyword evidence="1" id="KW-0560">Oxidoreductase</keyword>
<name>A0ABT0EAG0_9GAMM</name>
<evidence type="ECO:0000313" key="3">
    <source>
        <dbReference type="EMBL" id="MCK0538821.1"/>
    </source>
</evidence>
<keyword evidence="4" id="KW-1185">Reference proteome</keyword>
<proteinExistence type="predicted"/>
<dbReference type="PANTHER" id="PTHR13847">
    <property type="entry name" value="SARCOSINE DEHYDROGENASE-RELATED"/>
    <property type="match status" value="1"/>
</dbReference>
<dbReference type="Gene3D" id="3.50.50.60">
    <property type="entry name" value="FAD/NAD(P)-binding domain"/>
    <property type="match status" value="1"/>
</dbReference>
<dbReference type="SUPFAM" id="SSF51905">
    <property type="entry name" value="FAD/NAD(P)-binding domain"/>
    <property type="match status" value="1"/>
</dbReference>
<reference evidence="3" key="1">
    <citation type="submission" date="2022-04" db="EMBL/GenBank/DDBJ databases">
        <title>Alcanivorax sp. CY1518 draft genome sequence.</title>
        <authorList>
            <person name="Zhao G."/>
            <person name="An M."/>
        </authorList>
    </citation>
    <scope>NUCLEOTIDE SEQUENCE</scope>
    <source>
        <strain evidence="3">CY1518</strain>
    </source>
</reference>
<dbReference type="InterPro" id="IPR036188">
    <property type="entry name" value="FAD/NAD-bd_sf"/>
</dbReference>
<dbReference type="Proteomes" id="UP001165524">
    <property type="component" value="Unassembled WGS sequence"/>
</dbReference>
<comment type="caution">
    <text evidence="3">The sequence shown here is derived from an EMBL/GenBank/DDBJ whole genome shotgun (WGS) entry which is preliminary data.</text>
</comment>
<evidence type="ECO:0000313" key="4">
    <source>
        <dbReference type="Proteomes" id="UP001165524"/>
    </source>
</evidence>
<sequence length="458" mass="51484">MDYARCGSAETRSFWLHDEHGKHGGYRAEPALAGTQRADVAVLGGGFTGLSTAWHLKQLDPSLNVAVLEGAVIGYGASGRNGGFSMTLFGFEPDITTTLFGLERAREAHRYMEDAVDYVQELVRTQGMACDYEHNGFARVALTPAHERRLQRQLTLYDKWGFADSFHWWDRAQMQQAVHSPLFQGGFFEPRCGILNPARQVLEWKRLCLEAGVKIFEHSAAQRLSYGNTTATLHTETGSLTAERVVLATNAYSHLLPDMGHFSRRQAPVWTYQIVTEPLTDAQWQAIGWQQRFGIETNRHMVHYFRPTADGRITFGGANVQLAYGRSMNHDQHPPTWAMLERHLKSLFPPLKDVALAFRWGGPVSVTMDMVPNLGFYRDQRTLYLAGCTGHGVSLTQYSGLTLAELALGLDSPRTDAWFVSRKPLAWPPEPLRFLGGQAIRGLLRAEDAWHERNLWGQ</sequence>
<evidence type="ECO:0000256" key="1">
    <source>
        <dbReference type="ARBA" id="ARBA00023002"/>
    </source>
</evidence>
<dbReference type="PANTHER" id="PTHR13847:SF281">
    <property type="entry name" value="FAD DEPENDENT OXIDOREDUCTASE DOMAIN-CONTAINING PROTEIN"/>
    <property type="match status" value="1"/>
</dbReference>
<dbReference type="Pfam" id="PF01266">
    <property type="entry name" value="DAO"/>
    <property type="match status" value="1"/>
</dbReference>
<gene>
    <name evidence="3" type="ORF">MU846_13985</name>
</gene>
<organism evidence="3 4">
    <name type="scientific">Alcanivorax quisquiliarum</name>
    <dbReference type="NCBI Taxonomy" id="2933565"/>
    <lineage>
        <taxon>Bacteria</taxon>
        <taxon>Pseudomonadati</taxon>
        <taxon>Pseudomonadota</taxon>
        <taxon>Gammaproteobacteria</taxon>
        <taxon>Oceanospirillales</taxon>
        <taxon>Alcanivoracaceae</taxon>
        <taxon>Alcanivorax</taxon>
    </lineage>
</organism>
<evidence type="ECO:0000259" key="2">
    <source>
        <dbReference type="Pfam" id="PF01266"/>
    </source>
</evidence>